<dbReference type="Proteomes" id="UP000325577">
    <property type="component" value="Linkage Group LG17"/>
</dbReference>
<protein>
    <submittedName>
        <fullName evidence="1">Uncharacterized protein</fullName>
    </submittedName>
</protein>
<keyword evidence="2" id="KW-1185">Reference proteome</keyword>
<reference evidence="1 2" key="1">
    <citation type="submission" date="2019-09" db="EMBL/GenBank/DDBJ databases">
        <title>A chromosome-level genome assembly of the Chinese tupelo Nyssa sinensis.</title>
        <authorList>
            <person name="Yang X."/>
            <person name="Kang M."/>
            <person name="Yang Y."/>
            <person name="Xiong H."/>
            <person name="Wang M."/>
            <person name="Zhang Z."/>
            <person name="Wang Z."/>
            <person name="Wu H."/>
            <person name="Ma T."/>
            <person name="Liu J."/>
            <person name="Xi Z."/>
        </authorList>
    </citation>
    <scope>NUCLEOTIDE SEQUENCE [LARGE SCALE GENOMIC DNA]</scope>
    <source>
        <strain evidence="1">J267</strain>
        <tissue evidence="1">Leaf</tissue>
    </source>
</reference>
<organism evidence="1 2">
    <name type="scientific">Nyssa sinensis</name>
    <dbReference type="NCBI Taxonomy" id="561372"/>
    <lineage>
        <taxon>Eukaryota</taxon>
        <taxon>Viridiplantae</taxon>
        <taxon>Streptophyta</taxon>
        <taxon>Embryophyta</taxon>
        <taxon>Tracheophyta</taxon>
        <taxon>Spermatophyta</taxon>
        <taxon>Magnoliopsida</taxon>
        <taxon>eudicotyledons</taxon>
        <taxon>Gunneridae</taxon>
        <taxon>Pentapetalae</taxon>
        <taxon>asterids</taxon>
        <taxon>Cornales</taxon>
        <taxon>Nyssaceae</taxon>
        <taxon>Nyssa</taxon>
    </lineage>
</organism>
<evidence type="ECO:0000313" key="2">
    <source>
        <dbReference type="Proteomes" id="UP000325577"/>
    </source>
</evidence>
<evidence type="ECO:0000313" key="1">
    <source>
        <dbReference type="EMBL" id="KAA8535622.1"/>
    </source>
</evidence>
<proteinExistence type="predicted"/>
<dbReference type="AlphaFoldDB" id="A0A5J5B181"/>
<accession>A0A5J5B181</accession>
<name>A0A5J5B181_9ASTE</name>
<dbReference type="EMBL" id="CM018040">
    <property type="protein sequence ID" value="KAA8535622.1"/>
    <property type="molecule type" value="Genomic_DNA"/>
</dbReference>
<sequence>MRKRKGFLPGNEIFSTSRRMWRRKGVGWPALLLQSMANDGSSQQVARVPKGYGIEIFPQYSTQSPPFLGKNGAANANVFVSHSRPFAFEKHEKYFQIGNQSYNTSTEFSSSKFAKIPLNSPNDYSPAKLINPPLSVHSLARLNPLSAHSPAQLNPPLSAIHLSG</sequence>
<gene>
    <name evidence="1" type="ORF">F0562_030625</name>
</gene>